<feature type="chain" id="PRO_5038581125" evidence="1">
    <location>
        <begin position="30"/>
        <end position="69"/>
    </location>
</feature>
<evidence type="ECO:0000313" key="3">
    <source>
        <dbReference type="Proteomes" id="UP000542742"/>
    </source>
</evidence>
<dbReference type="Gene3D" id="3.40.50.1820">
    <property type="entry name" value="alpha/beta hydrolase"/>
    <property type="match status" value="1"/>
</dbReference>
<comment type="caution">
    <text evidence="2">The sequence shown here is derived from an EMBL/GenBank/DDBJ whole genome shotgun (WGS) entry which is preliminary data.</text>
</comment>
<keyword evidence="1" id="KW-0732">Signal</keyword>
<evidence type="ECO:0000313" key="2">
    <source>
        <dbReference type="EMBL" id="MBB4693243.1"/>
    </source>
</evidence>
<proteinExistence type="predicted"/>
<dbReference type="EMBL" id="JACHMF010000001">
    <property type="protein sequence ID" value="MBB4693243.1"/>
    <property type="molecule type" value="Genomic_DNA"/>
</dbReference>
<keyword evidence="3" id="KW-1185">Reference proteome</keyword>
<feature type="signal peptide" evidence="1">
    <location>
        <begin position="1"/>
        <end position="29"/>
    </location>
</feature>
<dbReference type="Proteomes" id="UP000542742">
    <property type="component" value="Unassembled WGS sequence"/>
</dbReference>
<evidence type="ECO:0000256" key="1">
    <source>
        <dbReference type="SAM" id="SignalP"/>
    </source>
</evidence>
<organism evidence="2 3">
    <name type="scientific">Paractinoplanes abujensis</name>
    <dbReference type="NCBI Taxonomy" id="882441"/>
    <lineage>
        <taxon>Bacteria</taxon>
        <taxon>Bacillati</taxon>
        <taxon>Actinomycetota</taxon>
        <taxon>Actinomycetes</taxon>
        <taxon>Micromonosporales</taxon>
        <taxon>Micromonosporaceae</taxon>
        <taxon>Paractinoplanes</taxon>
    </lineage>
</organism>
<protein>
    <submittedName>
        <fullName evidence="2">Poly(3-hydroxybutyrate) depolymerase</fullName>
    </submittedName>
</protein>
<reference evidence="2 3" key="1">
    <citation type="submission" date="2020-08" db="EMBL/GenBank/DDBJ databases">
        <title>Sequencing the genomes of 1000 actinobacteria strains.</title>
        <authorList>
            <person name="Klenk H.-P."/>
        </authorList>
    </citation>
    <scope>NUCLEOTIDE SEQUENCE [LARGE SCALE GENOMIC DNA]</scope>
    <source>
        <strain evidence="2 3">DSM 45518</strain>
    </source>
</reference>
<accession>A0A7W7CTZ7</accession>
<dbReference type="InterPro" id="IPR029058">
    <property type="entry name" value="AB_hydrolase_fold"/>
</dbReference>
<gene>
    <name evidence="2" type="ORF">BKA14_003391</name>
</gene>
<dbReference type="AlphaFoldDB" id="A0A7W7CTZ7"/>
<dbReference type="SUPFAM" id="SSF53474">
    <property type="entry name" value="alpha/beta-Hydrolases"/>
    <property type="match status" value="1"/>
</dbReference>
<sequence>MTAFLRFSYGGAMSYALACARPAVFRAVAAVAAPGPISGCDGGHQQGPVDSCAGCESGAPAPGQRWNRA</sequence>
<name>A0A7W7CTZ7_9ACTN</name>